<protein>
    <submittedName>
        <fullName evidence="1">(salmon louse) hypothetical protein</fullName>
    </submittedName>
</protein>
<evidence type="ECO:0000313" key="1">
    <source>
        <dbReference type="EMBL" id="CAF2914354.1"/>
    </source>
</evidence>
<keyword evidence="2" id="KW-1185">Reference proteome</keyword>
<organism evidence="1 2">
    <name type="scientific">Lepeophtheirus salmonis</name>
    <name type="common">Salmon louse</name>
    <name type="synonym">Caligus salmonis</name>
    <dbReference type="NCBI Taxonomy" id="72036"/>
    <lineage>
        <taxon>Eukaryota</taxon>
        <taxon>Metazoa</taxon>
        <taxon>Ecdysozoa</taxon>
        <taxon>Arthropoda</taxon>
        <taxon>Crustacea</taxon>
        <taxon>Multicrustacea</taxon>
        <taxon>Hexanauplia</taxon>
        <taxon>Copepoda</taxon>
        <taxon>Siphonostomatoida</taxon>
        <taxon>Caligidae</taxon>
        <taxon>Lepeophtheirus</taxon>
    </lineage>
</organism>
<dbReference type="EMBL" id="HG994583">
    <property type="protein sequence ID" value="CAF2914354.1"/>
    <property type="molecule type" value="Genomic_DNA"/>
</dbReference>
<accession>A0A7R8CSF6</accession>
<sequence>MAKVHRLFDLVFVPDLRNSLFRGIVIQSVQDSHTLGPYKHEVQRICEGLRGFKGTFYSRMSSFNSPKSSPFEIFEAFMVKRKKRCELERKKNQTSIFYKHRAYGAEAKTCTGPHVPSFLSSQKTK</sequence>
<evidence type="ECO:0000313" key="2">
    <source>
        <dbReference type="Proteomes" id="UP000675881"/>
    </source>
</evidence>
<name>A0A7R8CSF6_LEPSM</name>
<reference evidence="1" key="1">
    <citation type="submission" date="2021-02" db="EMBL/GenBank/DDBJ databases">
        <authorList>
            <person name="Bekaert M."/>
        </authorList>
    </citation>
    <scope>NUCLEOTIDE SEQUENCE</scope>
    <source>
        <strain evidence="1">IoA-00</strain>
    </source>
</reference>
<proteinExistence type="predicted"/>
<dbReference type="Proteomes" id="UP000675881">
    <property type="component" value="Chromosome 4"/>
</dbReference>
<dbReference type="AlphaFoldDB" id="A0A7R8CSF6"/>
<gene>
    <name evidence="1" type="ORF">LSAA_8549</name>
</gene>